<dbReference type="SMART" id="SM00283">
    <property type="entry name" value="MA"/>
    <property type="match status" value="1"/>
</dbReference>
<evidence type="ECO:0000256" key="1">
    <source>
        <dbReference type="ARBA" id="ARBA00022481"/>
    </source>
</evidence>
<reference evidence="8 9" key="1">
    <citation type="submission" date="2023-11" db="EMBL/GenBank/DDBJ databases">
        <title>Paucibacter sp. nov., isolated from fresh soil in Korea.</title>
        <authorList>
            <person name="Le N.T.T."/>
        </authorList>
    </citation>
    <scope>NUCLEOTIDE SEQUENCE [LARGE SCALE GENOMIC DNA]</scope>
    <source>
        <strain evidence="8 9">R3-3</strain>
    </source>
</reference>
<dbReference type="CDD" id="cd11386">
    <property type="entry name" value="MCP_signal"/>
    <property type="match status" value="1"/>
</dbReference>
<name>A0ABU5DQJ0_9BURK</name>
<proteinExistence type="inferred from homology"/>
<dbReference type="CDD" id="cd06225">
    <property type="entry name" value="HAMP"/>
    <property type="match status" value="1"/>
</dbReference>
<dbReference type="PROSITE" id="PS50111">
    <property type="entry name" value="CHEMOTAXIS_TRANSDUC_2"/>
    <property type="match status" value="1"/>
</dbReference>
<dbReference type="Pfam" id="PF12729">
    <property type="entry name" value="4HB_MCP_1"/>
    <property type="match status" value="1"/>
</dbReference>
<keyword evidence="1" id="KW-0488">Methylation</keyword>
<dbReference type="InterPro" id="IPR024478">
    <property type="entry name" value="HlyB_4HB_MCP"/>
</dbReference>
<protein>
    <submittedName>
        <fullName evidence="8">Methyl-accepting chemotaxis protein</fullName>
    </submittedName>
</protein>
<dbReference type="PRINTS" id="PR00260">
    <property type="entry name" value="CHEMTRNSDUCR"/>
</dbReference>
<keyword evidence="3" id="KW-0807">Transducer</keyword>
<feature type="transmembrane region" description="Helical" evidence="5">
    <location>
        <begin position="25"/>
        <end position="45"/>
    </location>
</feature>
<dbReference type="PANTHER" id="PTHR43531:SF14">
    <property type="entry name" value="METHYL-ACCEPTING CHEMOTAXIS PROTEIN I-RELATED"/>
    <property type="match status" value="1"/>
</dbReference>
<evidence type="ECO:0000313" key="9">
    <source>
        <dbReference type="Proteomes" id="UP001285263"/>
    </source>
</evidence>
<feature type="compositionally biased region" description="Low complexity" evidence="4">
    <location>
        <begin position="555"/>
        <end position="576"/>
    </location>
</feature>
<evidence type="ECO:0000256" key="3">
    <source>
        <dbReference type="PROSITE-ProRule" id="PRU00284"/>
    </source>
</evidence>
<dbReference type="Pfam" id="PF00672">
    <property type="entry name" value="HAMP"/>
    <property type="match status" value="1"/>
</dbReference>
<organism evidence="8 9">
    <name type="scientific">Roseateles agri</name>
    <dbReference type="NCBI Taxonomy" id="3098619"/>
    <lineage>
        <taxon>Bacteria</taxon>
        <taxon>Pseudomonadati</taxon>
        <taxon>Pseudomonadota</taxon>
        <taxon>Betaproteobacteria</taxon>
        <taxon>Burkholderiales</taxon>
        <taxon>Sphaerotilaceae</taxon>
        <taxon>Roseateles</taxon>
    </lineage>
</organism>
<evidence type="ECO:0000259" key="7">
    <source>
        <dbReference type="PROSITE" id="PS50885"/>
    </source>
</evidence>
<evidence type="ECO:0000259" key="6">
    <source>
        <dbReference type="PROSITE" id="PS50111"/>
    </source>
</evidence>
<dbReference type="PROSITE" id="PS50885">
    <property type="entry name" value="HAMP"/>
    <property type="match status" value="1"/>
</dbReference>
<sequence>MSSTFSPSSSSPSIPSTRLGVAGRLWLALGIVIVTLVGLLAFSAVRTRSVQADADAATETLTRKQSLAQRWAALSAATVVKVQASSISTDPIVESTFKDQITSTIEQINGLQKQLKDTGLSDKDKALFETIGERRKLVLASTAKLKELKAAGDAAGVRDEMNQRFNPAVSAYVAAMDDFVQAQADAKKDSDAQVAERRKGTIQIALFFIAFVIVALVIGAVWLIRSIQQPLSRAIEVAGRIADGDLTANVAVDRGDEFGQLLAALDRMTRQLRSVVGEVRHGVESVSTASAEIATGNQDLSARTEQTASSLQQTASSMEELTGTVSNSADVARQANQLAASAAEAATRGGAVVAQVVTNMDEITASSRKIGDIIGTIDGIAFQTNILALNAAVEAARAGEQGRGFAVVASEVRSLAQRSAEAAKEIKSLIGASVERVESGAGLVAQTGTVMEEIVTSVRRVTDMIGEIASAATEQRDGIGQVNIAVTQLDQMTQQNAALVEESAAAASSLREQSARLAQVVSVFKVDGSAAAAPRAAVTAAPLPLKPVRKPLATASKPVVKAASPAPRKPAAVAAPRKPEPVTPAPAAEGDWETF</sequence>
<dbReference type="Gene3D" id="1.10.287.950">
    <property type="entry name" value="Methyl-accepting chemotaxis protein"/>
    <property type="match status" value="1"/>
</dbReference>
<dbReference type="EMBL" id="JAXCLA010000011">
    <property type="protein sequence ID" value="MDY0748592.1"/>
    <property type="molecule type" value="Genomic_DNA"/>
</dbReference>
<keyword evidence="9" id="KW-1185">Reference proteome</keyword>
<keyword evidence="5" id="KW-1133">Transmembrane helix</keyword>
<accession>A0ABU5DQJ0</accession>
<dbReference type="InterPro" id="IPR047347">
    <property type="entry name" value="YvaQ-like_sensor"/>
</dbReference>
<dbReference type="CDD" id="cd19411">
    <property type="entry name" value="MCP2201-like_sensor"/>
    <property type="match status" value="1"/>
</dbReference>
<dbReference type="PANTHER" id="PTHR43531">
    <property type="entry name" value="PROTEIN ICFG"/>
    <property type="match status" value="1"/>
</dbReference>
<dbReference type="SUPFAM" id="SSF58104">
    <property type="entry name" value="Methyl-accepting chemotaxis protein (MCP) signaling domain"/>
    <property type="match status" value="1"/>
</dbReference>
<dbReference type="InterPro" id="IPR051310">
    <property type="entry name" value="MCP_chemotaxis"/>
</dbReference>
<dbReference type="InterPro" id="IPR004089">
    <property type="entry name" value="MCPsignal_dom"/>
</dbReference>
<keyword evidence="5" id="KW-0472">Membrane</keyword>
<evidence type="ECO:0000256" key="4">
    <source>
        <dbReference type="SAM" id="MobiDB-lite"/>
    </source>
</evidence>
<dbReference type="SMART" id="SM00304">
    <property type="entry name" value="HAMP"/>
    <property type="match status" value="1"/>
</dbReference>
<dbReference type="RefSeq" id="WP_320426561.1">
    <property type="nucleotide sequence ID" value="NZ_JAXCLA010000011.1"/>
</dbReference>
<dbReference type="InterPro" id="IPR004090">
    <property type="entry name" value="Chemotax_Me-accpt_rcpt"/>
</dbReference>
<comment type="caution">
    <text evidence="8">The sequence shown here is derived from an EMBL/GenBank/DDBJ whole genome shotgun (WGS) entry which is preliminary data.</text>
</comment>
<evidence type="ECO:0000256" key="2">
    <source>
        <dbReference type="ARBA" id="ARBA00029447"/>
    </source>
</evidence>
<feature type="region of interest" description="Disordered" evidence="4">
    <location>
        <begin position="555"/>
        <end position="595"/>
    </location>
</feature>
<feature type="transmembrane region" description="Helical" evidence="5">
    <location>
        <begin position="204"/>
        <end position="224"/>
    </location>
</feature>
<dbReference type="Pfam" id="PF00015">
    <property type="entry name" value="MCPsignal"/>
    <property type="match status" value="1"/>
</dbReference>
<feature type="domain" description="HAMP" evidence="7">
    <location>
        <begin position="225"/>
        <end position="277"/>
    </location>
</feature>
<dbReference type="Proteomes" id="UP001285263">
    <property type="component" value="Unassembled WGS sequence"/>
</dbReference>
<evidence type="ECO:0000256" key="5">
    <source>
        <dbReference type="SAM" id="Phobius"/>
    </source>
</evidence>
<evidence type="ECO:0000313" key="8">
    <source>
        <dbReference type="EMBL" id="MDY0748592.1"/>
    </source>
</evidence>
<feature type="domain" description="Methyl-accepting transducer" evidence="6">
    <location>
        <begin position="282"/>
        <end position="511"/>
    </location>
</feature>
<comment type="similarity">
    <text evidence="2">Belongs to the methyl-accepting chemotaxis (MCP) protein family.</text>
</comment>
<dbReference type="InterPro" id="IPR003660">
    <property type="entry name" value="HAMP_dom"/>
</dbReference>
<keyword evidence="5" id="KW-0812">Transmembrane</keyword>
<gene>
    <name evidence="8" type="ORF">SNE35_29110</name>
</gene>